<evidence type="ECO:0000259" key="1">
    <source>
        <dbReference type="Pfam" id="PF19328"/>
    </source>
</evidence>
<reference evidence="2 3" key="1">
    <citation type="submission" date="2024-10" db="EMBL/GenBank/DDBJ databases">
        <title>The Natural Products Discovery Center: Release of the First 8490 Sequenced Strains for Exploring Actinobacteria Biosynthetic Diversity.</title>
        <authorList>
            <person name="Kalkreuter E."/>
            <person name="Kautsar S.A."/>
            <person name="Yang D."/>
            <person name="Bader C.D."/>
            <person name="Teijaro C.N."/>
            <person name="Fluegel L."/>
            <person name="Davis C.M."/>
            <person name="Simpson J.R."/>
            <person name="Lauterbach L."/>
            <person name="Steele A.D."/>
            <person name="Gui C."/>
            <person name="Meng S."/>
            <person name="Li G."/>
            <person name="Viehrig K."/>
            <person name="Ye F."/>
            <person name="Su P."/>
            <person name="Kiefer A.F."/>
            <person name="Nichols A."/>
            <person name="Cepeda A.J."/>
            <person name="Yan W."/>
            <person name="Fan B."/>
            <person name="Jiang Y."/>
            <person name="Adhikari A."/>
            <person name="Zheng C.-J."/>
            <person name="Schuster L."/>
            <person name="Cowan T.M."/>
            <person name="Smanski M.J."/>
            <person name="Chevrette M.G."/>
            <person name="De Carvalho L.P.S."/>
            <person name="Shen B."/>
        </authorList>
    </citation>
    <scope>NUCLEOTIDE SEQUENCE [LARGE SCALE GENOMIC DNA]</scope>
    <source>
        <strain evidence="2 3">NPDC049639</strain>
    </source>
</reference>
<evidence type="ECO:0000313" key="2">
    <source>
        <dbReference type="EMBL" id="MFI7589795.1"/>
    </source>
</evidence>
<evidence type="ECO:0000313" key="3">
    <source>
        <dbReference type="Proteomes" id="UP001612915"/>
    </source>
</evidence>
<keyword evidence="3" id="KW-1185">Reference proteome</keyword>
<dbReference type="SUPFAM" id="SSF51735">
    <property type="entry name" value="NAD(P)-binding Rossmann-fold domains"/>
    <property type="match status" value="1"/>
</dbReference>
<keyword evidence="2" id="KW-0808">Transferase</keyword>
<keyword evidence="2" id="KW-0418">Kinase</keyword>
<proteinExistence type="predicted"/>
<dbReference type="InterPro" id="IPR036291">
    <property type="entry name" value="NAD(P)-bd_dom_sf"/>
</dbReference>
<comment type="caution">
    <text evidence="2">The sequence shown here is derived from an EMBL/GenBank/DDBJ whole genome shotgun (WGS) entry which is preliminary data.</text>
</comment>
<sequence>MKPALRVAVWATGTVGRHAVAGVDAHPDLDLCGVWTSTPAKAGRDAGELAGLGRPLGVLASTDRAEVLATRPDAIVHAAMTDDRPFEAVEDLIGFLADGVNVLSSGPVLLQYPHGILPPEMIARIDEAGAAGGASLHVNGIDPGFANDVLPLVLTSVSQRIDQVRVLEIADYSTYVQPFVMSELFGFGQALDAEVPLWAPGVLSLAWGSVVRQLAAGLGVTLDEPLRETVERRPARRDVATASVPIAAGTTAAVRFTVEGLVDGEPRIVLEHVTRTAPDQEPDWPVPAAGDGCYRVVITGEPHLECELVHRGEHGDHNDSGMIMTAQRLVNAVPAVVAAPPGLVTALDLPLVTGRGLVAS</sequence>
<dbReference type="GO" id="GO:0016301">
    <property type="term" value="F:kinase activity"/>
    <property type="evidence" value="ECO:0007669"/>
    <property type="project" value="UniProtKB-KW"/>
</dbReference>
<dbReference type="Pfam" id="PF19328">
    <property type="entry name" value="DAP_DH_C"/>
    <property type="match status" value="1"/>
</dbReference>
<feature type="domain" description="2,4-diaminopentanoate dehydrogenase C-terminal" evidence="1">
    <location>
        <begin position="147"/>
        <end position="352"/>
    </location>
</feature>
<organism evidence="2 3">
    <name type="scientific">Spongisporangium articulatum</name>
    <dbReference type="NCBI Taxonomy" id="3362603"/>
    <lineage>
        <taxon>Bacteria</taxon>
        <taxon>Bacillati</taxon>
        <taxon>Actinomycetota</taxon>
        <taxon>Actinomycetes</taxon>
        <taxon>Kineosporiales</taxon>
        <taxon>Kineosporiaceae</taxon>
        <taxon>Spongisporangium</taxon>
    </lineage>
</organism>
<dbReference type="Gene3D" id="3.40.50.720">
    <property type="entry name" value="NAD(P)-binding Rossmann-like Domain"/>
    <property type="match status" value="1"/>
</dbReference>
<dbReference type="EMBL" id="JBITLV010000009">
    <property type="protein sequence ID" value="MFI7589795.1"/>
    <property type="molecule type" value="Genomic_DNA"/>
</dbReference>
<dbReference type="RefSeq" id="WP_398284394.1">
    <property type="nucleotide sequence ID" value="NZ_JBITLV010000009.1"/>
</dbReference>
<dbReference type="Proteomes" id="UP001612915">
    <property type="component" value="Unassembled WGS sequence"/>
</dbReference>
<dbReference type="InterPro" id="IPR045760">
    <property type="entry name" value="DAP_DH_C"/>
</dbReference>
<protein>
    <submittedName>
        <fullName evidence="2">Diacylglycerol kinase</fullName>
    </submittedName>
</protein>
<accession>A0ABW8ATS5</accession>
<gene>
    <name evidence="2" type="ORF">ACIB24_22220</name>
</gene>
<name>A0ABW8ATS5_9ACTN</name>